<feature type="compositionally biased region" description="Basic and acidic residues" evidence="2">
    <location>
        <begin position="20"/>
        <end position="29"/>
    </location>
</feature>
<dbReference type="GO" id="GO:0005886">
    <property type="term" value="C:plasma membrane"/>
    <property type="evidence" value="ECO:0007669"/>
    <property type="project" value="TreeGrafter"/>
</dbReference>
<evidence type="ECO:0000313" key="4">
    <source>
        <dbReference type="EMBL" id="TPE48388.1"/>
    </source>
</evidence>
<dbReference type="AlphaFoldDB" id="A0A501WG73"/>
<keyword evidence="3" id="KW-0472">Membrane</keyword>
<feature type="region of interest" description="Disordered" evidence="2">
    <location>
        <begin position="1"/>
        <end position="119"/>
    </location>
</feature>
<name>A0A501WG73_9RHOB</name>
<evidence type="ECO:0000313" key="5">
    <source>
        <dbReference type="Proteomes" id="UP000319255"/>
    </source>
</evidence>
<dbReference type="InterPro" id="IPR050445">
    <property type="entry name" value="Bact_polysacc_biosynth/exp"/>
</dbReference>
<dbReference type="PANTHER" id="PTHR32309:SF13">
    <property type="entry name" value="FERRIC ENTEROBACTIN TRANSPORT PROTEIN FEPE"/>
    <property type="match status" value="1"/>
</dbReference>
<feature type="coiled-coil region" evidence="1">
    <location>
        <begin position="307"/>
        <end position="334"/>
    </location>
</feature>
<dbReference type="GO" id="GO:0004713">
    <property type="term" value="F:protein tyrosine kinase activity"/>
    <property type="evidence" value="ECO:0007669"/>
    <property type="project" value="TreeGrafter"/>
</dbReference>
<feature type="compositionally biased region" description="Basic and acidic residues" evidence="2">
    <location>
        <begin position="71"/>
        <end position="80"/>
    </location>
</feature>
<feature type="transmembrane region" description="Helical" evidence="3">
    <location>
        <begin position="139"/>
        <end position="161"/>
    </location>
</feature>
<dbReference type="PANTHER" id="PTHR32309">
    <property type="entry name" value="TYROSINE-PROTEIN KINASE"/>
    <property type="match status" value="1"/>
</dbReference>
<feature type="compositionally biased region" description="Basic residues" evidence="2">
    <location>
        <begin position="10"/>
        <end position="19"/>
    </location>
</feature>
<organism evidence="4 5">
    <name type="scientific">Amaricoccus solimangrovi</name>
    <dbReference type="NCBI Taxonomy" id="2589815"/>
    <lineage>
        <taxon>Bacteria</taxon>
        <taxon>Pseudomonadati</taxon>
        <taxon>Pseudomonadota</taxon>
        <taxon>Alphaproteobacteria</taxon>
        <taxon>Rhodobacterales</taxon>
        <taxon>Paracoccaceae</taxon>
        <taxon>Amaricoccus</taxon>
    </lineage>
</organism>
<feature type="transmembrane region" description="Helical" evidence="3">
    <location>
        <begin position="469"/>
        <end position="491"/>
    </location>
</feature>
<protein>
    <recommendedName>
        <fullName evidence="6">Sugar transporter</fullName>
    </recommendedName>
</protein>
<evidence type="ECO:0008006" key="6">
    <source>
        <dbReference type="Google" id="ProtNLM"/>
    </source>
</evidence>
<dbReference type="Proteomes" id="UP000319255">
    <property type="component" value="Unassembled WGS sequence"/>
</dbReference>
<gene>
    <name evidence="4" type="ORF">FJM51_17640</name>
</gene>
<keyword evidence="3" id="KW-0812">Transmembrane</keyword>
<dbReference type="OrthoDB" id="7800844at2"/>
<evidence type="ECO:0000256" key="3">
    <source>
        <dbReference type="SAM" id="Phobius"/>
    </source>
</evidence>
<evidence type="ECO:0000256" key="1">
    <source>
        <dbReference type="SAM" id="Coils"/>
    </source>
</evidence>
<keyword evidence="5" id="KW-1185">Reference proteome</keyword>
<reference evidence="4 5" key="1">
    <citation type="submission" date="2019-06" db="EMBL/GenBank/DDBJ databases">
        <title>A novel bacterium of genus Amaricoccus, isolated from marine sediment.</title>
        <authorList>
            <person name="Huang H."/>
            <person name="Mo K."/>
            <person name="Hu Y."/>
        </authorList>
    </citation>
    <scope>NUCLEOTIDE SEQUENCE [LARGE SCALE GENOMIC DNA]</scope>
    <source>
        <strain evidence="4 5">HB172011</strain>
    </source>
</reference>
<proteinExistence type="predicted"/>
<evidence type="ECO:0000256" key="2">
    <source>
        <dbReference type="SAM" id="MobiDB-lite"/>
    </source>
</evidence>
<keyword evidence="3" id="KW-1133">Transmembrane helix</keyword>
<dbReference type="EMBL" id="VFRP01000022">
    <property type="protein sequence ID" value="TPE48388.1"/>
    <property type="molecule type" value="Genomic_DNA"/>
</dbReference>
<accession>A0A501WG73</accession>
<comment type="caution">
    <text evidence="4">The sequence shown here is derived from an EMBL/GenBank/DDBJ whole genome shotgun (WGS) entry which is preliminary data.</text>
</comment>
<keyword evidence="1" id="KW-0175">Coiled coil</keyword>
<sequence>MPDETLAARRAARRARRAVRAGEEAREQTPAESVSAPSPGEASAEGTLPAPGSGDGKPDWAALPAARRAAARREAREARLAARAAPDPELDPEAEGLEPAPRRRRRRGRAEPELAPGEIEATLAAQPEVRPARAERRHLLMALSFAALVLLPFLVVATYLYTRAADQYHSSVAFSIRSEEAGGGASGILGALTSMGSGSASDTDILFDFIRSQKIVEEINRDLDLRAIYNRAAPRDFWFTLGENPTIEALHDEWNRMVTVNLGSAGIIEVTAKAFDPEDARKIAQAILSHSSALVNRLSQQARGDAIRFASGELAQAETHLRAMRQKMNDFRREHRLVDPSADAAGQAGLLNALQAQLAQVLVDRDMLRTYASDTDQRMIQANRRIDAITERIDQERSTLGVEGVEGSLPDVLSDYEELRVDLEFANTAYTQALAGLAAAKAEAGRQSRYLAPHIQPTFAETSLYPRRAMLAGLTGLFLMLGWGVAMLIYYNVRDNH</sequence>